<evidence type="ECO:0000259" key="1">
    <source>
        <dbReference type="Pfam" id="PF00155"/>
    </source>
</evidence>
<dbReference type="PANTHER" id="PTHR43510:SF1">
    <property type="entry name" value="AMINOTRANSFERASE FUNCTION, HYPOTHETICAL (EUROFUNG)"/>
    <property type="match status" value="1"/>
</dbReference>
<proteinExistence type="predicted"/>
<sequence length="324" mass="36213">MKIRIFELERVQSLYENTVEFNLTESGFHPLKLNEFLTVEQLADLEDTTLGYGQTNGSIALRTAIAALYPQQCSDNVLVTNGSAEANFVACHTLLEAGDEVVMMIPNYMQIWGIVEEMGAIPRAFHLQEENDWAPDLAELRRVVNEKTRMIALCNPNNPTGYVLTTEEMREIVAIADEVGAWIYADEVYRGAELDGIETPSFLGDYPKTMVCGSLSKAYALPGLRLGWLAGPAETVGDAWAYRDYTSITAGILSHKIGEIALSSAVRPRILERNRSMLRENLQVMQTWVDGYGDLMRFVPPRAGGMSFMHYDLDINSTELADWL</sequence>
<protein>
    <recommendedName>
        <fullName evidence="1">Aminotransferase class I/classII large domain-containing protein</fullName>
    </recommendedName>
</protein>
<accession>X0U3F4</accession>
<feature type="domain" description="Aminotransferase class I/classII large" evidence="1">
    <location>
        <begin position="40"/>
        <end position="272"/>
    </location>
</feature>
<reference evidence="2" key="1">
    <citation type="journal article" date="2014" name="Front. Microbiol.">
        <title>High frequency of phylogenetically diverse reductive dehalogenase-homologous genes in deep subseafloor sedimentary metagenomes.</title>
        <authorList>
            <person name="Kawai M."/>
            <person name="Futagami T."/>
            <person name="Toyoda A."/>
            <person name="Takaki Y."/>
            <person name="Nishi S."/>
            <person name="Hori S."/>
            <person name="Arai W."/>
            <person name="Tsubouchi T."/>
            <person name="Morono Y."/>
            <person name="Uchiyama I."/>
            <person name="Ito T."/>
            <person name="Fujiyama A."/>
            <person name="Inagaki F."/>
            <person name="Takami H."/>
        </authorList>
    </citation>
    <scope>NUCLEOTIDE SEQUENCE</scope>
    <source>
        <strain evidence="2">Expedition CK06-06</strain>
    </source>
</reference>
<feature type="non-terminal residue" evidence="2">
    <location>
        <position position="324"/>
    </location>
</feature>
<name>X0U3F4_9ZZZZ</name>
<dbReference type="InterPro" id="IPR004838">
    <property type="entry name" value="NHTrfase_class1_PyrdxlP-BS"/>
</dbReference>
<dbReference type="Pfam" id="PF00155">
    <property type="entry name" value="Aminotran_1_2"/>
    <property type="match status" value="1"/>
</dbReference>
<dbReference type="GO" id="GO:0030170">
    <property type="term" value="F:pyridoxal phosphate binding"/>
    <property type="evidence" value="ECO:0007669"/>
    <property type="project" value="InterPro"/>
</dbReference>
<dbReference type="SUPFAM" id="SSF53383">
    <property type="entry name" value="PLP-dependent transferases"/>
    <property type="match status" value="1"/>
</dbReference>
<dbReference type="AlphaFoldDB" id="X0U3F4"/>
<dbReference type="InterPro" id="IPR015421">
    <property type="entry name" value="PyrdxlP-dep_Trfase_major"/>
</dbReference>
<dbReference type="InterPro" id="IPR015422">
    <property type="entry name" value="PyrdxlP-dep_Trfase_small"/>
</dbReference>
<organism evidence="2">
    <name type="scientific">marine sediment metagenome</name>
    <dbReference type="NCBI Taxonomy" id="412755"/>
    <lineage>
        <taxon>unclassified sequences</taxon>
        <taxon>metagenomes</taxon>
        <taxon>ecological metagenomes</taxon>
    </lineage>
</organism>
<comment type="caution">
    <text evidence="2">The sequence shown here is derived from an EMBL/GenBank/DDBJ whole genome shotgun (WGS) entry which is preliminary data.</text>
</comment>
<dbReference type="PROSITE" id="PS00105">
    <property type="entry name" value="AA_TRANSFER_CLASS_1"/>
    <property type="match status" value="1"/>
</dbReference>
<dbReference type="Gene3D" id="3.40.640.10">
    <property type="entry name" value="Type I PLP-dependent aspartate aminotransferase-like (Major domain)"/>
    <property type="match status" value="1"/>
</dbReference>
<dbReference type="InterPro" id="IPR015424">
    <property type="entry name" value="PyrdxlP-dep_Trfase"/>
</dbReference>
<dbReference type="EMBL" id="BARS01008731">
    <property type="protein sequence ID" value="GAF82975.1"/>
    <property type="molecule type" value="Genomic_DNA"/>
</dbReference>
<dbReference type="InterPro" id="IPR004839">
    <property type="entry name" value="Aminotransferase_I/II_large"/>
</dbReference>
<dbReference type="Gene3D" id="3.90.1150.10">
    <property type="entry name" value="Aspartate Aminotransferase, domain 1"/>
    <property type="match status" value="1"/>
</dbReference>
<dbReference type="GO" id="GO:0003824">
    <property type="term" value="F:catalytic activity"/>
    <property type="evidence" value="ECO:0007669"/>
    <property type="project" value="InterPro"/>
</dbReference>
<gene>
    <name evidence="2" type="ORF">S01H1_16580</name>
</gene>
<dbReference type="CDD" id="cd00609">
    <property type="entry name" value="AAT_like"/>
    <property type="match status" value="1"/>
</dbReference>
<dbReference type="PANTHER" id="PTHR43510">
    <property type="entry name" value="AMINOTRANSFERASE FUNCTION, HYPOTHETICAL (EUROFUNG)"/>
    <property type="match status" value="1"/>
</dbReference>
<evidence type="ECO:0000313" key="2">
    <source>
        <dbReference type="EMBL" id="GAF82975.1"/>
    </source>
</evidence>